<keyword evidence="6" id="KW-0598">Phosphotransferase system</keyword>
<feature type="transmembrane region" description="Helical" evidence="12">
    <location>
        <begin position="275"/>
        <end position="293"/>
    </location>
</feature>
<gene>
    <name evidence="16" type="ORF">FN924_00385</name>
</gene>
<dbReference type="PANTHER" id="PTHR30009:SF20">
    <property type="entry name" value="PTS SYSTEM GLUCOSE-SPECIFIC EIICB COMPONENT-RELATED"/>
    <property type="match status" value="1"/>
</dbReference>
<dbReference type="Pfam" id="PF00367">
    <property type="entry name" value="PTS_EIIB"/>
    <property type="match status" value="1"/>
</dbReference>
<dbReference type="InterPro" id="IPR050429">
    <property type="entry name" value="PTS_Glucose_EIICBA"/>
</dbReference>
<dbReference type="Gene3D" id="2.70.70.10">
    <property type="entry name" value="Glucose Permease (Domain IIA)"/>
    <property type="match status" value="1"/>
</dbReference>
<feature type="transmembrane region" description="Helical" evidence="12">
    <location>
        <begin position="119"/>
        <end position="147"/>
    </location>
</feature>
<evidence type="ECO:0000256" key="8">
    <source>
        <dbReference type="ARBA" id="ARBA00022777"/>
    </source>
</evidence>
<feature type="active site" description="Phosphocysteine intermediate; for EIIB activity" evidence="11">
    <location>
        <position position="445"/>
    </location>
</feature>
<dbReference type="NCBIfam" id="TIGR02002">
    <property type="entry name" value="PTS-II-BC-glcB"/>
    <property type="match status" value="1"/>
</dbReference>
<keyword evidence="2" id="KW-0813">Transport</keyword>
<dbReference type="PROSITE" id="PS00371">
    <property type="entry name" value="PTS_EIIA_TYPE_1_HIS"/>
    <property type="match status" value="1"/>
</dbReference>
<keyword evidence="7 12" id="KW-0812">Transmembrane</keyword>
<dbReference type="CDD" id="cd00210">
    <property type="entry name" value="PTS_IIA_glc"/>
    <property type="match status" value="1"/>
</dbReference>
<evidence type="ECO:0000259" key="13">
    <source>
        <dbReference type="PROSITE" id="PS51093"/>
    </source>
</evidence>
<keyword evidence="9 12" id="KW-1133">Transmembrane helix</keyword>
<keyword evidence="3" id="KW-1003">Cell membrane</keyword>
<dbReference type="EMBL" id="CP041666">
    <property type="protein sequence ID" value="QDP38830.1"/>
    <property type="molecule type" value="Genomic_DNA"/>
</dbReference>
<evidence type="ECO:0000256" key="2">
    <source>
        <dbReference type="ARBA" id="ARBA00022448"/>
    </source>
</evidence>
<evidence type="ECO:0000256" key="5">
    <source>
        <dbReference type="ARBA" id="ARBA00022679"/>
    </source>
</evidence>
<dbReference type="RefSeq" id="WP_143891583.1">
    <property type="nucleotide sequence ID" value="NZ_CP041666.1"/>
</dbReference>
<dbReference type="InterPro" id="IPR013013">
    <property type="entry name" value="PTS_EIIC_1"/>
</dbReference>
<evidence type="ECO:0000256" key="11">
    <source>
        <dbReference type="PROSITE-ProRule" id="PRU00421"/>
    </source>
</evidence>
<dbReference type="InterPro" id="IPR004719">
    <property type="entry name" value="PTS_maltose/Glc_sub_IIC"/>
</dbReference>
<feature type="domain" description="PTS EIIC type-1" evidence="15">
    <location>
        <begin position="2"/>
        <end position="411"/>
    </location>
</feature>
<feature type="transmembrane region" description="Helical" evidence="12">
    <location>
        <begin position="323"/>
        <end position="342"/>
    </location>
</feature>
<evidence type="ECO:0000259" key="14">
    <source>
        <dbReference type="PROSITE" id="PS51098"/>
    </source>
</evidence>
<dbReference type="FunFam" id="2.70.70.10:FF:000001">
    <property type="entry name" value="PTS system glucose-specific IIA component"/>
    <property type="match status" value="1"/>
</dbReference>
<keyword evidence="10 12" id="KW-0472">Membrane</keyword>
<organism evidence="16 17">
    <name type="scientific">Radiobacillus deserti</name>
    <dbReference type="NCBI Taxonomy" id="2594883"/>
    <lineage>
        <taxon>Bacteria</taxon>
        <taxon>Bacillati</taxon>
        <taxon>Bacillota</taxon>
        <taxon>Bacilli</taxon>
        <taxon>Bacillales</taxon>
        <taxon>Bacillaceae</taxon>
        <taxon>Radiobacillus</taxon>
    </lineage>
</organism>
<evidence type="ECO:0000313" key="17">
    <source>
        <dbReference type="Proteomes" id="UP000315215"/>
    </source>
</evidence>
<dbReference type="PROSITE" id="PS51093">
    <property type="entry name" value="PTS_EIIA_TYPE_1"/>
    <property type="match status" value="1"/>
</dbReference>
<dbReference type="Pfam" id="PF00358">
    <property type="entry name" value="PTS_EIIA_1"/>
    <property type="match status" value="1"/>
</dbReference>
<evidence type="ECO:0000256" key="4">
    <source>
        <dbReference type="ARBA" id="ARBA00022597"/>
    </source>
</evidence>
<dbReference type="InterPro" id="IPR001127">
    <property type="entry name" value="PTS_EIIA_1_perm"/>
</dbReference>
<evidence type="ECO:0000313" key="16">
    <source>
        <dbReference type="EMBL" id="QDP38830.1"/>
    </source>
</evidence>
<dbReference type="Pfam" id="PF02378">
    <property type="entry name" value="PTS_EIIC"/>
    <property type="match status" value="1"/>
</dbReference>
<keyword evidence="4 16" id="KW-0762">Sugar transport</keyword>
<evidence type="ECO:0000256" key="1">
    <source>
        <dbReference type="ARBA" id="ARBA00004651"/>
    </source>
</evidence>
<dbReference type="PROSITE" id="PS01035">
    <property type="entry name" value="PTS_EIIB_TYPE_1_CYS"/>
    <property type="match status" value="1"/>
</dbReference>
<accession>A0A516KBR6</accession>
<dbReference type="NCBIfam" id="TIGR00830">
    <property type="entry name" value="PTBA"/>
    <property type="match status" value="1"/>
</dbReference>
<feature type="transmembrane region" description="Helical" evidence="12">
    <location>
        <begin position="377"/>
        <end position="399"/>
    </location>
</feature>
<dbReference type="GO" id="GO:0055056">
    <property type="term" value="F:D-glucose transmembrane transporter activity"/>
    <property type="evidence" value="ECO:0007669"/>
    <property type="project" value="InterPro"/>
</dbReference>
<dbReference type="GO" id="GO:0009401">
    <property type="term" value="P:phosphoenolpyruvate-dependent sugar phosphotransferase system"/>
    <property type="evidence" value="ECO:0007669"/>
    <property type="project" value="UniProtKB-KW"/>
</dbReference>
<evidence type="ECO:0000256" key="12">
    <source>
        <dbReference type="SAM" id="Phobius"/>
    </source>
</evidence>
<keyword evidence="5" id="KW-0808">Transferase</keyword>
<dbReference type="PANTHER" id="PTHR30009">
    <property type="entry name" value="CYTOCHROME C-TYPE SYNTHESIS PROTEIN AND PTS TRANSMEMBRANE COMPONENT"/>
    <property type="match status" value="1"/>
</dbReference>
<dbReference type="Gene3D" id="3.30.1360.60">
    <property type="entry name" value="Glucose permease domain IIB"/>
    <property type="match status" value="1"/>
</dbReference>
<dbReference type="SUPFAM" id="SSF51261">
    <property type="entry name" value="Duplicated hybrid motif"/>
    <property type="match status" value="1"/>
</dbReference>
<dbReference type="GO" id="GO:0016301">
    <property type="term" value="F:kinase activity"/>
    <property type="evidence" value="ECO:0007669"/>
    <property type="project" value="UniProtKB-KW"/>
</dbReference>
<dbReference type="KEGG" id="aqt:FN924_00385"/>
<keyword evidence="17" id="KW-1185">Reference proteome</keyword>
<reference evidence="16 17" key="1">
    <citation type="submission" date="2019-07" db="EMBL/GenBank/DDBJ databases">
        <authorList>
            <person name="Li J."/>
        </authorList>
    </citation>
    <scope>NUCLEOTIDE SEQUENCE [LARGE SCALE GENOMIC DNA]</scope>
    <source>
        <strain evidence="16 17">TKL69</strain>
    </source>
</reference>
<dbReference type="PROSITE" id="PS51103">
    <property type="entry name" value="PTS_EIIC_TYPE_1"/>
    <property type="match status" value="1"/>
</dbReference>
<dbReference type="GO" id="GO:0008982">
    <property type="term" value="F:protein-N(PI)-phosphohistidine-sugar phosphotransferase activity"/>
    <property type="evidence" value="ECO:0007669"/>
    <property type="project" value="InterPro"/>
</dbReference>
<feature type="transmembrane region" description="Helical" evidence="12">
    <location>
        <begin position="74"/>
        <end position="99"/>
    </location>
</feature>
<proteinExistence type="predicted"/>
<dbReference type="NCBIfam" id="TIGR00826">
    <property type="entry name" value="EIIB_glc"/>
    <property type="match status" value="1"/>
</dbReference>
<feature type="transmembrane region" description="Helical" evidence="12">
    <location>
        <begin position="46"/>
        <end position="67"/>
    </location>
</feature>
<sequence length="675" mass="73428">MNNAFGTLQKVGKALMLPVALLPAAGILLAFGTSFAQEEWIAKFPWFGNPVVLQILEIMEAAGGVVFDNLPLLFAVGVAIGLAGGDGVAGLAAIIGYLIMNKTMGVFGGVTAEMTDNPAYAAVLGIPTLQTGVFGGIIVGVLASFMYRRFFNIELPQFLGFFAGKRFVPIITAFTSVFLGILMYWVWPFAQDGLNALSHFMLETNRTLSTFVFGVIERALIPFGLHHIFYSPFWFEFGQYTNAAGDIVRGDQTIFFAQLKDGVEFTAGNFMTGKFPFMMFGLPAAALAIYHTAKPERKKVVAGIMGSAALTSFLTGITEPIEFSFLFVAPLLFAIHTVFAGLSFMTMYLLDVKIGMTFSGGLIDFILFGIMPNRTDWWWVIIIGLVFSVIYYFGFRWAILKFNLATPGREDEMEEDDDSDEVGDLPYEVLSAMGGQENITNLDACITRLRVSVDDIKNVDKNRLKKLGASGVMEVGNNIQAIFGPKSDTLRGQIQDIIDGKTPRKQEDVSEILDKANDAVTPITADLEFVSPLSGEIMSITEVPDQVFSEKMMGDGFAIKPTEGNIVSPVNGKVVNIFPTKHAIGLLAENGTEILIHIGIDTVNLKGEGFTAKVEEGAEVKQGQVLMEVDLAYIEENATSTITPIVFTNLSQGQSVEVKAQGSVQSSDKDIISIR</sequence>
<dbReference type="SUPFAM" id="SSF55604">
    <property type="entry name" value="Glucose permease domain IIB"/>
    <property type="match status" value="1"/>
</dbReference>
<dbReference type="InterPro" id="IPR011055">
    <property type="entry name" value="Dup_hybrid_motif"/>
</dbReference>
<dbReference type="InterPro" id="IPR011299">
    <property type="entry name" value="PTS_IIBC_glc"/>
</dbReference>
<dbReference type="AlphaFoldDB" id="A0A516KBR6"/>
<dbReference type="InterPro" id="IPR001996">
    <property type="entry name" value="PTS_IIB_1"/>
</dbReference>
<comment type="subcellular location">
    <subcellularLocation>
        <location evidence="1">Cell membrane</location>
        <topology evidence="1">Multi-pass membrane protein</topology>
    </subcellularLocation>
</comment>
<evidence type="ECO:0000256" key="3">
    <source>
        <dbReference type="ARBA" id="ARBA00022475"/>
    </source>
</evidence>
<dbReference type="Proteomes" id="UP000315215">
    <property type="component" value="Chromosome"/>
</dbReference>
<keyword evidence="8" id="KW-0418">Kinase</keyword>
<dbReference type="GO" id="GO:0090563">
    <property type="term" value="F:protein-phosphocysteine-sugar phosphotransferase activity"/>
    <property type="evidence" value="ECO:0007669"/>
    <property type="project" value="TreeGrafter"/>
</dbReference>
<dbReference type="GO" id="GO:1904659">
    <property type="term" value="P:D-glucose transmembrane transport"/>
    <property type="evidence" value="ECO:0007669"/>
    <property type="project" value="InterPro"/>
</dbReference>
<evidence type="ECO:0000259" key="15">
    <source>
        <dbReference type="PROSITE" id="PS51103"/>
    </source>
</evidence>
<dbReference type="PROSITE" id="PS51098">
    <property type="entry name" value="PTS_EIIB_TYPE_1"/>
    <property type="match status" value="1"/>
</dbReference>
<feature type="transmembrane region" description="Helical" evidence="12">
    <location>
        <begin position="167"/>
        <end position="187"/>
    </location>
</feature>
<dbReference type="InterPro" id="IPR018113">
    <property type="entry name" value="PTrfase_EIIB_Cys"/>
</dbReference>
<name>A0A516KBR6_9BACI</name>
<dbReference type="CDD" id="cd00212">
    <property type="entry name" value="PTS_IIB_glc"/>
    <property type="match status" value="1"/>
</dbReference>
<evidence type="ECO:0000256" key="9">
    <source>
        <dbReference type="ARBA" id="ARBA00022989"/>
    </source>
</evidence>
<dbReference type="GO" id="GO:0005886">
    <property type="term" value="C:plasma membrane"/>
    <property type="evidence" value="ECO:0007669"/>
    <property type="project" value="UniProtKB-SubCell"/>
</dbReference>
<feature type="domain" description="PTS EIIB type-1" evidence="14">
    <location>
        <begin position="423"/>
        <end position="504"/>
    </location>
</feature>
<feature type="transmembrane region" description="Helical" evidence="12">
    <location>
        <begin position="300"/>
        <end position="317"/>
    </location>
</feature>
<evidence type="ECO:0000256" key="7">
    <source>
        <dbReference type="ARBA" id="ARBA00022692"/>
    </source>
</evidence>
<feature type="domain" description="PTS EIIA type-1" evidence="13">
    <location>
        <begin position="545"/>
        <end position="649"/>
    </location>
</feature>
<dbReference type="NCBIfam" id="TIGR00852">
    <property type="entry name" value="pts-Glc"/>
    <property type="match status" value="1"/>
</dbReference>
<evidence type="ECO:0000256" key="10">
    <source>
        <dbReference type="ARBA" id="ARBA00023136"/>
    </source>
</evidence>
<dbReference type="InterPro" id="IPR036878">
    <property type="entry name" value="Glu_permease_IIB"/>
</dbReference>
<protein>
    <submittedName>
        <fullName evidence="16">PTS glucose transporter subunit IICBA</fullName>
    </submittedName>
</protein>
<dbReference type="OrthoDB" id="9764327at2"/>
<dbReference type="InterPro" id="IPR003352">
    <property type="entry name" value="PTS_EIIC"/>
</dbReference>
<dbReference type="FunFam" id="3.30.1360.60:FF:000001">
    <property type="entry name" value="PTS system glucose-specific IIBC component PtsG"/>
    <property type="match status" value="1"/>
</dbReference>
<evidence type="ECO:0000256" key="6">
    <source>
        <dbReference type="ARBA" id="ARBA00022683"/>
    </source>
</evidence>